<dbReference type="Proteomes" id="UP000216998">
    <property type="component" value="Unassembled WGS sequence"/>
</dbReference>
<feature type="domain" description="VWFA" evidence="3">
    <location>
        <begin position="427"/>
        <end position="607"/>
    </location>
</feature>
<dbReference type="SUPFAM" id="SSF53300">
    <property type="entry name" value="vWA-like"/>
    <property type="match status" value="1"/>
</dbReference>
<dbReference type="Gene3D" id="3.40.50.410">
    <property type="entry name" value="von Willebrand factor, type A domain"/>
    <property type="match status" value="1"/>
</dbReference>
<feature type="region of interest" description="Disordered" evidence="2">
    <location>
        <begin position="338"/>
        <end position="377"/>
    </location>
</feature>
<sequence length="613" mass="65405">MPVMAMRESDNDGPFMALRQQSDDRWRDAVTAAQILAIAGPAIGGLWLTARACGIRDHFLNYLWSITPGIPVTRLPPGATATSLCGHLDIGRSTAAGRIHWDHGILAATDGGFLVVPMAERLDSGAAAMITEAMDSGTCPSLRPVAATPAQPSHFAVIALDEAAEPEEKLPTCLADRLGLHVSLDGVLLHTIMPPVPASGAALLPDNAWRRVRLDDHLLEQVCAITTATGHGSLRILHHLTKVIRLHAFIHGREAADENDALAALRLCLGVHLTQSQPRTEEQEQAQAAPSPPTPPPSEPETGGDGNEDGVPPSFDNLTELLAAVEMGHVEGLTLNVGNRAARQGNRSGKGGANARNARRGRPYGSSNSPPFPDARPDLVETLRAAAPWQRLRTQLLQGQTGERAGHLLVRKEDFRYRRLRHQQPSTAIFVVDASGSTALERLGETKGAIEQLLASCYVRRDEVSLIAFRGKAAEILMQPTRSLVAAKRKLSALPGGGPTPLASGLERGLEMALAARRRGSTPVVVVMTDGSGNIALDGTADRALAGRQTETIARLYRVHGLKSICIDIARRPRDSVTSLARLLGADLHLLRQANAAHMSEIVRASMHGGPPS</sequence>
<evidence type="ECO:0000259" key="3">
    <source>
        <dbReference type="PROSITE" id="PS50234"/>
    </source>
</evidence>
<dbReference type="Pfam" id="PF13519">
    <property type="entry name" value="VWA_2"/>
    <property type="match status" value="1"/>
</dbReference>
<comment type="caution">
    <text evidence="4">The sequence shown here is derived from an EMBL/GenBank/DDBJ whole genome shotgun (WGS) entry which is preliminary data.</text>
</comment>
<dbReference type="EMBL" id="NOXU01000029">
    <property type="protein sequence ID" value="OYQ34251.1"/>
    <property type="molecule type" value="Genomic_DNA"/>
</dbReference>
<organism evidence="4 5">
    <name type="scientific">Niveispirillum lacus</name>
    <dbReference type="NCBI Taxonomy" id="1981099"/>
    <lineage>
        <taxon>Bacteria</taxon>
        <taxon>Pseudomonadati</taxon>
        <taxon>Pseudomonadota</taxon>
        <taxon>Alphaproteobacteria</taxon>
        <taxon>Rhodospirillales</taxon>
        <taxon>Azospirillaceae</taxon>
        <taxon>Niveispirillum</taxon>
    </lineage>
</organism>
<protein>
    <recommendedName>
        <fullName evidence="3">VWFA domain-containing protein</fullName>
    </recommendedName>
</protein>
<reference evidence="4 5" key="1">
    <citation type="submission" date="2017-07" db="EMBL/GenBank/DDBJ databases">
        <title>Niveispirillum cyanobacteriorum sp. nov., isolated from cyanobacterial aggregates in a eutrophic lake.</title>
        <authorList>
            <person name="Cai H."/>
        </authorList>
    </citation>
    <scope>NUCLEOTIDE SEQUENCE [LARGE SCALE GENOMIC DNA]</scope>
    <source>
        <strain evidence="5">TH1-14</strain>
    </source>
</reference>
<dbReference type="Gene3D" id="3.40.50.300">
    <property type="entry name" value="P-loop containing nucleotide triphosphate hydrolases"/>
    <property type="match status" value="1"/>
</dbReference>
<evidence type="ECO:0000313" key="4">
    <source>
        <dbReference type="EMBL" id="OYQ34251.1"/>
    </source>
</evidence>
<dbReference type="PANTHER" id="PTHR43473">
    <property type="entry name" value="MAGNESIUM-CHELATASE SUBUNIT CHLD, CHLOROPLASTIC"/>
    <property type="match status" value="1"/>
</dbReference>
<dbReference type="Pfam" id="PF17863">
    <property type="entry name" value="AAA_lid_2"/>
    <property type="match status" value="1"/>
</dbReference>
<name>A0A255YYK8_9PROT</name>
<keyword evidence="5" id="KW-1185">Reference proteome</keyword>
<evidence type="ECO:0000256" key="1">
    <source>
        <dbReference type="ARBA" id="ARBA00005799"/>
    </source>
</evidence>
<gene>
    <name evidence="4" type="ORF">CHU95_12455</name>
</gene>
<dbReference type="CDD" id="cd01451">
    <property type="entry name" value="vWA_Magnesium_chelatase"/>
    <property type="match status" value="1"/>
</dbReference>
<dbReference type="OrthoDB" id="9775079at2"/>
<accession>A0A255YYK8</accession>
<dbReference type="InterPro" id="IPR041702">
    <property type="entry name" value="BchD/ChlD_VWA"/>
</dbReference>
<dbReference type="InterPro" id="IPR027417">
    <property type="entry name" value="P-loop_NTPase"/>
</dbReference>
<dbReference type="InterPro" id="IPR036465">
    <property type="entry name" value="vWFA_dom_sf"/>
</dbReference>
<feature type="region of interest" description="Disordered" evidence="2">
    <location>
        <begin position="276"/>
        <end position="315"/>
    </location>
</feature>
<dbReference type="PROSITE" id="PS50234">
    <property type="entry name" value="VWFA"/>
    <property type="match status" value="1"/>
</dbReference>
<evidence type="ECO:0000313" key="5">
    <source>
        <dbReference type="Proteomes" id="UP000216998"/>
    </source>
</evidence>
<dbReference type="InterPro" id="IPR002035">
    <property type="entry name" value="VWF_A"/>
</dbReference>
<dbReference type="InterPro" id="IPR041628">
    <property type="entry name" value="ChlI/MoxR_AAA_lid"/>
</dbReference>
<evidence type="ECO:0000256" key="2">
    <source>
        <dbReference type="SAM" id="MobiDB-lite"/>
    </source>
</evidence>
<dbReference type="SMART" id="SM00327">
    <property type="entry name" value="VWA"/>
    <property type="match status" value="1"/>
</dbReference>
<dbReference type="SUPFAM" id="SSF52540">
    <property type="entry name" value="P-loop containing nucleoside triphosphate hydrolases"/>
    <property type="match status" value="1"/>
</dbReference>
<comment type="similarity">
    <text evidence="1">Belongs to the Mg-chelatase subunits D/I family.</text>
</comment>
<proteinExistence type="inferred from homology"/>
<dbReference type="AlphaFoldDB" id="A0A255YYK8"/>
<dbReference type="PANTHER" id="PTHR43473:SF2">
    <property type="entry name" value="MAGNESIUM-CHELATASE SUBUNIT CHLD, CHLOROPLASTIC"/>
    <property type="match status" value="1"/>
</dbReference>
<feature type="compositionally biased region" description="Pro residues" evidence="2">
    <location>
        <begin position="290"/>
        <end position="299"/>
    </location>
</feature>